<dbReference type="GO" id="GO:0017111">
    <property type="term" value="F:ribonucleoside triphosphate phosphatase activity"/>
    <property type="evidence" value="ECO:0007669"/>
    <property type="project" value="UniProtKB-EC"/>
</dbReference>
<feature type="coiled-coil region" evidence="13">
    <location>
        <begin position="1650"/>
        <end position="1705"/>
    </location>
</feature>
<feature type="domain" description="AAA+ ATPase" evidence="14">
    <location>
        <begin position="822"/>
        <end position="972"/>
    </location>
</feature>
<dbReference type="FunFam" id="1.10.8.1220:FF:000001">
    <property type="entry name" value="Dynein axonemal heavy chain 5"/>
    <property type="match status" value="1"/>
</dbReference>
<dbReference type="Pfam" id="PF12780">
    <property type="entry name" value="AAA_8"/>
    <property type="match status" value="1"/>
</dbReference>
<dbReference type="Pfam" id="PF12775">
    <property type="entry name" value="AAA_7"/>
    <property type="match status" value="1"/>
</dbReference>
<dbReference type="Pfam" id="PF17852">
    <property type="entry name" value="Dynein_AAA_lid"/>
    <property type="match status" value="1"/>
</dbReference>
<keyword evidence="12" id="KW-0966">Cell projection</keyword>
<dbReference type="FunFam" id="1.20.920.20:FF:000006">
    <property type="entry name" value="Dynein, axonemal, heavy chain 6"/>
    <property type="match status" value="1"/>
</dbReference>
<evidence type="ECO:0000256" key="5">
    <source>
        <dbReference type="ARBA" id="ARBA00022741"/>
    </source>
</evidence>
<evidence type="ECO:0000256" key="12">
    <source>
        <dbReference type="ARBA" id="ARBA00023273"/>
    </source>
</evidence>
<dbReference type="OrthoDB" id="5593012at2759"/>
<evidence type="ECO:0000256" key="9">
    <source>
        <dbReference type="ARBA" id="ARBA00023069"/>
    </source>
</evidence>
<dbReference type="FunFam" id="3.40.50.300:FF:000223">
    <property type="entry name" value="Dynein heavy chain 3, axonemal"/>
    <property type="match status" value="1"/>
</dbReference>
<evidence type="ECO:0000256" key="1">
    <source>
        <dbReference type="ARBA" id="ARBA00004430"/>
    </source>
</evidence>
<dbReference type="STRING" id="10195.A0A3M7SKQ6"/>
<name>A0A3M7SKQ6_BRAPC</name>
<dbReference type="Gene3D" id="1.10.8.1220">
    <property type="match status" value="1"/>
</dbReference>
<keyword evidence="15" id="KW-0378">Hydrolase</keyword>
<keyword evidence="7" id="KW-0243">Dynein</keyword>
<dbReference type="EMBL" id="REGN01001195">
    <property type="protein sequence ID" value="RNA36363.1"/>
    <property type="molecule type" value="Genomic_DNA"/>
</dbReference>
<protein>
    <submittedName>
        <fullName evidence="15">Dynein heavy chain axonemal</fullName>
        <ecNumber evidence="15">3.6.1.15</ecNumber>
        <ecNumber evidence="15">3.6.1.3</ecNumber>
    </submittedName>
</protein>
<keyword evidence="5" id="KW-0547">Nucleotide-binding</keyword>
<keyword evidence="4" id="KW-0493">Microtubule</keyword>
<dbReference type="GO" id="GO:0005524">
    <property type="term" value="F:ATP binding"/>
    <property type="evidence" value="ECO:0007669"/>
    <property type="project" value="UniProtKB-KW"/>
</dbReference>
<keyword evidence="16" id="KW-1185">Reference proteome</keyword>
<dbReference type="Proteomes" id="UP000276133">
    <property type="component" value="Unassembled WGS sequence"/>
</dbReference>
<keyword evidence="11" id="KW-0206">Cytoskeleton</keyword>
<feature type="domain" description="AAA+ ATPase" evidence="14">
    <location>
        <begin position="205"/>
        <end position="308"/>
    </location>
</feature>
<evidence type="ECO:0000256" key="7">
    <source>
        <dbReference type="ARBA" id="ARBA00023017"/>
    </source>
</evidence>
<gene>
    <name evidence="15" type="ORF">BpHYR1_022979</name>
</gene>
<dbReference type="EC" id="3.6.1.3" evidence="15"/>
<dbReference type="Gene3D" id="6.10.140.1060">
    <property type="match status" value="1"/>
</dbReference>
<dbReference type="GO" id="GO:0007018">
    <property type="term" value="P:microtubule-based movement"/>
    <property type="evidence" value="ECO:0007669"/>
    <property type="project" value="InterPro"/>
</dbReference>
<comment type="similarity">
    <text evidence="2">Belongs to the dynein heavy chain family.</text>
</comment>
<dbReference type="Gene3D" id="1.20.58.1120">
    <property type="match status" value="1"/>
</dbReference>
<evidence type="ECO:0000256" key="8">
    <source>
        <dbReference type="ARBA" id="ARBA00023054"/>
    </source>
</evidence>
<evidence type="ECO:0000259" key="14">
    <source>
        <dbReference type="SMART" id="SM00382"/>
    </source>
</evidence>
<dbReference type="InterPro" id="IPR035706">
    <property type="entry name" value="AAA_9"/>
</dbReference>
<evidence type="ECO:0000313" key="15">
    <source>
        <dbReference type="EMBL" id="RNA36363.1"/>
    </source>
</evidence>
<dbReference type="InterPro" id="IPR003593">
    <property type="entry name" value="AAA+_ATPase"/>
</dbReference>
<dbReference type="Pfam" id="PF12774">
    <property type="entry name" value="AAA_6"/>
    <property type="match status" value="1"/>
</dbReference>
<evidence type="ECO:0000256" key="10">
    <source>
        <dbReference type="ARBA" id="ARBA00023175"/>
    </source>
</evidence>
<dbReference type="InterPro" id="IPR041466">
    <property type="entry name" value="Dynein_AAA5_ext"/>
</dbReference>
<comment type="subcellular location">
    <subcellularLocation>
        <location evidence="1">Cytoplasm</location>
        <location evidence="1">Cytoskeleton</location>
        <location evidence="1">Cilium axoneme</location>
    </subcellularLocation>
</comment>
<reference evidence="15 16" key="1">
    <citation type="journal article" date="2018" name="Sci. Rep.">
        <title>Genomic signatures of local adaptation to the degree of environmental predictability in rotifers.</title>
        <authorList>
            <person name="Franch-Gras L."/>
            <person name="Hahn C."/>
            <person name="Garcia-Roger E.M."/>
            <person name="Carmona M.J."/>
            <person name="Serra M."/>
            <person name="Gomez A."/>
        </authorList>
    </citation>
    <scope>NUCLEOTIDE SEQUENCE [LARGE SCALE GENOMIC DNA]</scope>
    <source>
        <strain evidence="15">HYR1</strain>
    </source>
</reference>
<dbReference type="InterPro" id="IPR027417">
    <property type="entry name" value="P-loop_NTPase"/>
</dbReference>
<dbReference type="Pfam" id="PF17857">
    <property type="entry name" value="AAA_lid_1"/>
    <property type="match status" value="1"/>
</dbReference>
<dbReference type="InterPro" id="IPR024317">
    <property type="entry name" value="Dynein_heavy_chain_D4_dom"/>
</dbReference>
<dbReference type="FunFam" id="1.10.8.710:FF:000004">
    <property type="entry name" value="Dynein axonemal heavy chain 6"/>
    <property type="match status" value="1"/>
</dbReference>
<dbReference type="CDD" id="cd00009">
    <property type="entry name" value="AAA"/>
    <property type="match status" value="1"/>
</dbReference>
<keyword evidence="8 13" id="KW-0175">Coiled coil</keyword>
<dbReference type="GO" id="GO:0030286">
    <property type="term" value="C:dynein complex"/>
    <property type="evidence" value="ECO:0007669"/>
    <property type="project" value="UniProtKB-KW"/>
</dbReference>
<dbReference type="FunFam" id="3.40.50.300:FF:001143">
    <property type="entry name" value="Dynein axonemal heavy chain 6"/>
    <property type="match status" value="1"/>
</dbReference>
<dbReference type="GO" id="GO:0045505">
    <property type="term" value="F:dynein intermediate chain binding"/>
    <property type="evidence" value="ECO:0007669"/>
    <property type="project" value="InterPro"/>
</dbReference>
<accession>A0A3M7SKQ6</accession>
<dbReference type="PANTHER" id="PTHR22878">
    <property type="entry name" value="DYNEIN HEAVY CHAIN 6, AXONEMAL-LIKE-RELATED"/>
    <property type="match status" value="1"/>
</dbReference>
<keyword evidence="3" id="KW-0963">Cytoplasm</keyword>
<dbReference type="InterPro" id="IPR024743">
    <property type="entry name" value="Dynein_HC_stalk"/>
</dbReference>
<evidence type="ECO:0000256" key="3">
    <source>
        <dbReference type="ARBA" id="ARBA00022490"/>
    </source>
</evidence>
<dbReference type="InterPro" id="IPR035699">
    <property type="entry name" value="AAA_6"/>
</dbReference>
<organism evidence="15 16">
    <name type="scientific">Brachionus plicatilis</name>
    <name type="common">Marine rotifer</name>
    <name type="synonym">Brachionus muelleri</name>
    <dbReference type="NCBI Taxonomy" id="10195"/>
    <lineage>
        <taxon>Eukaryota</taxon>
        <taxon>Metazoa</taxon>
        <taxon>Spiralia</taxon>
        <taxon>Gnathifera</taxon>
        <taxon>Rotifera</taxon>
        <taxon>Eurotatoria</taxon>
        <taxon>Monogononta</taxon>
        <taxon>Pseudotrocha</taxon>
        <taxon>Ploima</taxon>
        <taxon>Brachionidae</taxon>
        <taxon>Brachionus</taxon>
    </lineage>
</organism>
<dbReference type="Gene3D" id="1.20.920.30">
    <property type="match status" value="1"/>
</dbReference>
<dbReference type="Pfam" id="PF12777">
    <property type="entry name" value="MT"/>
    <property type="match status" value="1"/>
</dbReference>
<dbReference type="FunFam" id="3.40.50.300:FF:002141">
    <property type="entry name" value="Dynein heavy chain"/>
    <property type="match status" value="1"/>
</dbReference>
<dbReference type="FunFam" id="1.20.920.30:FF:000005">
    <property type="entry name" value="Dynein, axonemal, heavy chain 2"/>
    <property type="match status" value="1"/>
</dbReference>
<keyword evidence="6" id="KW-0067">ATP-binding</keyword>
<dbReference type="PROSITE" id="PS00675">
    <property type="entry name" value="SIGMA54_INTERACT_1"/>
    <property type="match status" value="1"/>
</dbReference>
<dbReference type="InterPro" id="IPR025662">
    <property type="entry name" value="Sigma_54_int_dom_ATP-bd_1"/>
</dbReference>
<dbReference type="GO" id="GO:0051959">
    <property type="term" value="F:dynein light intermediate chain binding"/>
    <property type="evidence" value="ECO:0007669"/>
    <property type="project" value="InterPro"/>
</dbReference>
<evidence type="ECO:0000256" key="2">
    <source>
        <dbReference type="ARBA" id="ARBA00008887"/>
    </source>
</evidence>
<dbReference type="InterPro" id="IPR043157">
    <property type="entry name" value="Dynein_AAA1S"/>
</dbReference>
<evidence type="ECO:0000313" key="16">
    <source>
        <dbReference type="Proteomes" id="UP000276133"/>
    </source>
</evidence>
<dbReference type="SMART" id="SM00382">
    <property type="entry name" value="AAA"/>
    <property type="match status" value="3"/>
</dbReference>
<dbReference type="InterPro" id="IPR026983">
    <property type="entry name" value="DHC"/>
</dbReference>
<dbReference type="GO" id="GO:0005930">
    <property type="term" value="C:axoneme"/>
    <property type="evidence" value="ECO:0007669"/>
    <property type="project" value="UniProtKB-SubCell"/>
</dbReference>
<dbReference type="Gene3D" id="3.40.50.300">
    <property type="entry name" value="P-loop containing nucleotide triphosphate hydrolases"/>
    <property type="match status" value="4"/>
</dbReference>
<proteinExistence type="inferred from homology"/>
<evidence type="ECO:0000256" key="11">
    <source>
        <dbReference type="ARBA" id="ARBA00023212"/>
    </source>
</evidence>
<dbReference type="Gene3D" id="1.10.8.710">
    <property type="match status" value="1"/>
</dbReference>
<evidence type="ECO:0000256" key="6">
    <source>
        <dbReference type="ARBA" id="ARBA00022840"/>
    </source>
</evidence>
<keyword evidence="9" id="KW-0969">Cilium</keyword>
<comment type="caution">
    <text evidence="15">The sequence shown here is derived from an EMBL/GenBank/DDBJ whole genome shotgun (WGS) entry which is preliminary data.</text>
</comment>
<dbReference type="FunFam" id="3.40.50.300:FF:000063">
    <property type="entry name" value="dynein heavy chain 6, axonemal"/>
    <property type="match status" value="1"/>
</dbReference>
<dbReference type="Pfam" id="PF12781">
    <property type="entry name" value="AAA_9"/>
    <property type="match status" value="1"/>
</dbReference>
<keyword evidence="10" id="KW-0505">Motor protein</keyword>
<dbReference type="Gene3D" id="1.20.920.20">
    <property type="match status" value="1"/>
</dbReference>
<dbReference type="EC" id="3.6.1.15" evidence="15"/>
<feature type="domain" description="AAA+ ATPase" evidence="14">
    <location>
        <begin position="1175"/>
        <end position="1333"/>
    </location>
</feature>
<sequence>MFLNYEFDLDREQKLKTIVRNVEEWLGKVEEAMFSNLKRIMKQSLGDFESSVREEWLSRWPSQIVLTVSQTMWCRDLTKILESSDLPALEQFEKKSFQDLNKLAQLVRQELPELLRMSLVSLITIDVHARDIVTELVKLKVQDDSNFEWLKQLRYYWDTEIDNSVVRMSNSLYTYGYEYLGAGTRLVITPLTDRCYLCLMGALQLDLGGAPAGPAGTGKTETTKDLAKSLAKQCVVFNCSDGLDYKMMGRFFSGLAQSGAWCCFDEFNRIDIEVLSVIAQQLITIKNAKAAKLSRFIFEGREIKLVMSCAAFITMNPGYAGRTELPDNLKALFRPISMMVPDYKLIAEVILYSEGFENSKILAQKMVQMYKLCSEQLSQQDHYDFGMRAVKSVLVMAGKLKRENPFINEDLVLIRALRDSNLPKFLTDDAFLFQAIIQDLFPGVVLPEHDYGEFMNTIIDVQRHHGLQPEPAQVKKVIQFYETMLVRHGVMLVGPAAGGKTTVYKILADTLQKLYQNQLDHYFYKPVHIHVLNPKSISMGELYGEYNLLTMEWKDGLMALTVRRCVKDTTDHHQWVVCDGPVDALWIENMNTVLDDNKMLCLANSERIKFTPFMHMVFEVQDLAVASPATVSRCGMVYIDSSELGWMPYVKTWMAKLDQTFTEHLMPLFDTYINDGLAFVNKKCTQTMKQVDLAKVSTLCSLLDSLFGDIEPKLDDAKLKAALTTIFVFCYVWSIGGNLRSSDWDAFDTFVRAQFDENGDAKLSSGGDLFSYYVDVQYRRMDLWEKVVPKFVYDAATPYFDMLVPTIDSVRYGYLMQKLLSVGRSVLLTGETGVGKSVIARALLLDMADKSEYIAVFLNFSAQTSSKRTQEMIEAKLEKRRKNVLGAPKNKRMIIFIDDLNMPKLDTYGSQPPIELLRQFQDFGGFYNRVDADMPFTELKDMTLAAACAPPGGGRNPISLRLIRHFCMFSIPAPNDFSLKHIFKSITNGFFGDFNANVKACADLIVDSAVEIYGRMSSELLPTPAKSHYVFNLRDLSKCVQGVLQVKSESVSDKDSVARLFYHEAQRVFHDRLINEEDKSYFNTILAEMAAKYFSQQIEPAHFVQKPIIFGDFMKMGADLSERLYEEIADYDKMKSIFQDYQEDYNLQYNKDVKMVFFMDAMEHIARISRMIRQDRGNALLVGVGGTGKQSLTRLASHICGYKCFQIELSRGYNYNSFHDDLKKLYEQAGVKNENTVFLFTDTQIVLEEFLEDINNILNSGEVPNLFEADEYERMVVGARPAAKDAGIPEGDRDAIFNFFINQVRKNLHVVLCMSPVGDAFRSRCRMFPSLVNCCTIDWFTEWPSDALLSVASSAFSKVEWPNGQEYLVDALSNMCVEIHTSVSAMAKRFYEELRRYYYTTPTSYLELINLYLKMLSDKKKEINTARSRVDNGLKKLLQTNQVVDSMQIELKALEPELKQKSEDTAKLMEKLAIDQEKADAVRKVVLEDEAVAKVKAEETKAIADDAQRDLNLALPALEAAIKALDALDKSDITEIKQFNNPPEMVQTVMEAVCILLGVKADWAQSKTLLGDPNFLKNLLAFDKDSIPDARIKKLKPYIDNPKFVAEEVAKVSKACRSLCIWVRAIDVYAKVAKEVEPKKARLKLAKDELNVVMSELKIKQDKLAEVENQIKELQSLYDHSVSEKKKLEHSIQQTSSRLKRASKLTTALADEQVRWKESIEQFDKELEHVVGNVFISAACVAYFGAFPSNYRQELVNNWTQGSKALNIPISENTNIIQVLSHPFMVRQWNTDGLPRDDFSTENAILVTKGRRWPLMIDPQEQANRWIRNKERENSLKIIKLSDPAFLRTLENCVRIGMPILLEDLGEQIDPALEPILLKQTFISGGRLLIRLGDSDVDYDQNFRFYMTTKLSNPHYLPEVCIKVTIINFSVTKSGLEDQILSDVVRLERPDLEEERNKLITNINNDKNQLKSIEDKILKMLFESEGNILDNEELVNTLNDSKTTSQAISRRLEEAEKTEANISTAREKYRPVASRGSVMYFVVADLGLIDPMYQFSLRYFTQLFNSTIENAPKSSELEKRLAILLTETTSSVYTNVSRGLFEKDKLVFGFMLCVEIMKLDGKIKTDEWILFLRGTAGMDKKRPPKPDVKWLSESAWNNACDLAPNLEVFKNLPEDLVTKPIAITLGKFII</sequence>
<dbReference type="PANTHER" id="PTHR22878:SF68">
    <property type="entry name" value="DYNEIN HEAVY CHAIN 6, AXONEMAL-LIKE"/>
    <property type="match status" value="1"/>
</dbReference>
<feature type="coiled-coil region" evidence="13">
    <location>
        <begin position="1949"/>
        <end position="2028"/>
    </location>
</feature>
<evidence type="ECO:0000256" key="4">
    <source>
        <dbReference type="ARBA" id="ARBA00022701"/>
    </source>
</evidence>
<dbReference type="InterPro" id="IPR041589">
    <property type="entry name" value="DNAH3_AAA_lid_1"/>
</dbReference>
<dbReference type="FunFam" id="1.20.58.1120:FF:000001">
    <property type="entry name" value="dynein heavy chain 2, axonemal"/>
    <property type="match status" value="1"/>
</dbReference>
<dbReference type="GO" id="GO:0005874">
    <property type="term" value="C:microtubule"/>
    <property type="evidence" value="ECO:0007669"/>
    <property type="project" value="UniProtKB-KW"/>
</dbReference>
<dbReference type="Gene3D" id="1.10.472.130">
    <property type="match status" value="1"/>
</dbReference>
<dbReference type="SUPFAM" id="SSF52540">
    <property type="entry name" value="P-loop containing nucleoside triphosphate hydrolases"/>
    <property type="match status" value="4"/>
</dbReference>
<evidence type="ECO:0000256" key="13">
    <source>
        <dbReference type="SAM" id="Coils"/>
    </source>
</evidence>